<evidence type="ECO:0000313" key="2">
    <source>
        <dbReference type="EMBL" id="VVC43624.1"/>
    </source>
</evidence>
<sequence>MYLISARGKRAVRSARNILTAVQTRAAQPYDEPGGLPAANRSALLTVDATMGTVACAPFPATVLSNRLNHLHGVREFGERAVYDTGRTRRSAARLKGRVDKEARRDPDDNTVSHIGRIAQADGSDGREVPF</sequence>
<keyword evidence="3" id="KW-1185">Reference proteome</keyword>
<dbReference type="Proteomes" id="UP000325440">
    <property type="component" value="Unassembled WGS sequence"/>
</dbReference>
<accession>A0A5E4NIR7</accession>
<dbReference type="EMBL" id="CABPRJ010002370">
    <property type="protein sequence ID" value="VVC43624.1"/>
    <property type="molecule type" value="Genomic_DNA"/>
</dbReference>
<gene>
    <name evidence="2" type="ORF">CINCED_3A003094</name>
</gene>
<reference evidence="2 3" key="1">
    <citation type="submission" date="2019-08" db="EMBL/GenBank/DDBJ databases">
        <authorList>
            <person name="Alioto T."/>
            <person name="Alioto T."/>
            <person name="Gomez Garrido J."/>
        </authorList>
    </citation>
    <scope>NUCLEOTIDE SEQUENCE [LARGE SCALE GENOMIC DNA]</scope>
</reference>
<protein>
    <submittedName>
        <fullName evidence="2">Uncharacterized protein</fullName>
    </submittedName>
</protein>
<evidence type="ECO:0000256" key="1">
    <source>
        <dbReference type="SAM" id="MobiDB-lite"/>
    </source>
</evidence>
<organism evidence="2 3">
    <name type="scientific">Cinara cedri</name>
    <dbReference type="NCBI Taxonomy" id="506608"/>
    <lineage>
        <taxon>Eukaryota</taxon>
        <taxon>Metazoa</taxon>
        <taxon>Ecdysozoa</taxon>
        <taxon>Arthropoda</taxon>
        <taxon>Hexapoda</taxon>
        <taxon>Insecta</taxon>
        <taxon>Pterygota</taxon>
        <taxon>Neoptera</taxon>
        <taxon>Paraneoptera</taxon>
        <taxon>Hemiptera</taxon>
        <taxon>Sternorrhyncha</taxon>
        <taxon>Aphidomorpha</taxon>
        <taxon>Aphidoidea</taxon>
        <taxon>Aphididae</taxon>
        <taxon>Lachninae</taxon>
        <taxon>Cinara</taxon>
    </lineage>
</organism>
<dbReference type="AlphaFoldDB" id="A0A5E4NIR7"/>
<proteinExistence type="predicted"/>
<name>A0A5E4NIR7_9HEMI</name>
<feature type="region of interest" description="Disordered" evidence="1">
    <location>
        <begin position="88"/>
        <end position="111"/>
    </location>
</feature>
<feature type="compositionally biased region" description="Basic and acidic residues" evidence="1">
    <location>
        <begin position="97"/>
        <end position="108"/>
    </location>
</feature>
<evidence type="ECO:0000313" key="3">
    <source>
        <dbReference type="Proteomes" id="UP000325440"/>
    </source>
</evidence>